<dbReference type="Pfam" id="PF14266">
    <property type="entry name" value="YceG_bac"/>
    <property type="match status" value="2"/>
</dbReference>
<organism evidence="2 3">
    <name type="scientific">Clostridium frigoriphilum</name>
    <dbReference type="NCBI Taxonomy" id="443253"/>
    <lineage>
        <taxon>Bacteria</taxon>
        <taxon>Bacillati</taxon>
        <taxon>Bacillota</taxon>
        <taxon>Clostridia</taxon>
        <taxon>Eubacteriales</taxon>
        <taxon>Clostridiaceae</taxon>
        <taxon>Clostridium</taxon>
    </lineage>
</organism>
<feature type="domain" description="Putative component of 'biosynthetic module'" evidence="1">
    <location>
        <begin position="20"/>
        <end position="276"/>
    </location>
</feature>
<protein>
    <submittedName>
        <fullName evidence="2">YceG family protein</fullName>
    </submittedName>
</protein>
<gene>
    <name evidence="2" type="ORF">SJI18_10405</name>
</gene>
<dbReference type="RefSeq" id="WP_216250906.1">
    <property type="nucleotide sequence ID" value="NZ_JAZHFS010000008.1"/>
</dbReference>
<sequence length="549" mass="64886">MEKNSLNNLEINNVNLEINEDIISSLKTEIYKRDGFKYNSNVVTVPNYFYRFIGIKNSEKEYYENLYRLDKELRQVGSSYIKFSEGLDKDISIRLQNVLNDIWVKVFSTQVLDVSLIINLISDNGFFPQLSNKVMLQQIKNNLKGLIEYYIKSNELIDNDDIKLIVNYNMHWLYTYSKELFENFDYTRINPKIIFYGDISKAEVFYLILLSTLGCDILYFNPKNSGLFKEIDKFNSFSREIVYNFKAEIKPFPSNSEDRIKTTAFSAREELDKTLYTDDSGFYRPWQFADYNVEAVTLNTTYEEIYIWIKEKANIREGFNVKGSTVVIPNIFSKICGIHENIDIYWKEINGVITQKFTKFYNELPIMDAVHLEYGKFDQVYPNNVFSKFNTTEMINSSWWKYKDLRSGLQRNMAEKIKDLCLNPIIKNVEHEDLRDLQVDIFSVLINLDKKILELLQSFDYPEEVPKIVIYNNEEDGNLSFEDCIMLSFMDSMGVDIIIYNPSGYNDIENFIDPEQYDIHRLENVSFKLYFKKNVDKKKGFFKNLFNNL</sequence>
<name>A0ABU7UQI9_9CLOT</name>
<reference evidence="2 3" key="1">
    <citation type="submission" date="2023-11" db="EMBL/GenBank/DDBJ databases">
        <title>Draft genome sequence of a psychrophilic Clostridium strain from permafrost water brine.</title>
        <authorList>
            <person name="Shcherbakova V.A."/>
            <person name="Trubitsyn V.E."/>
            <person name="Zakharyuk A.G."/>
        </authorList>
    </citation>
    <scope>NUCLEOTIDE SEQUENCE [LARGE SCALE GENOMIC DNA]</scope>
    <source>
        <strain evidence="2 3">14F</strain>
    </source>
</reference>
<evidence type="ECO:0000313" key="2">
    <source>
        <dbReference type="EMBL" id="MEF2112715.1"/>
    </source>
</evidence>
<dbReference type="Proteomes" id="UP001498469">
    <property type="component" value="Unassembled WGS sequence"/>
</dbReference>
<proteinExistence type="predicted"/>
<evidence type="ECO:0000259" key="1">
    <source>
        <dbReference type="Pfam" id="PF14266"/>
    </source>
</evidence>
<evidence type="ECO:0000313" key="3">
    <source>
        <dbReference type="Proteomes" id="UP001498469"/>
    </source>
</evidence>
<accession>A0ABU7UQI9</accession>
<dbReference type="InterPro" id="IPR025647">
    <property type="entry name" value="YceG_bac"/>
</dbReference>
<comment type="caution">
    <text evidence="2">The sequence shown here is derived from an EMBL/GenBank/DDBJ whole genome shotgun (WGS) entry which is preliminary data.</text>
</comment>
<feature type="domain" description="Putative component of 'biosynthetic module'" evidence="1">
    <location>
        <begin position="300"/>
        <end position="534"/>
    </location>
</feature>
<dbReference type="EMBL" id="JAZHFS010000008">
    <property type="protein sequence ID" value="MEF2112715.1"/>
    <property type="molecule type" value="Genomic_DNA"/>
</dbReference>
<keyword evidence="3" id="KW-1185">Reference proteome</keyword>